<protein>
    <submittedName>
        <fullName evidence="6">TetR/AcrR family transcriptional regulator</fullName>
    </submittedName>
</protein>
<dbReference type="AlphaFoldDB" id="A0A930VBK6"/>
<dbReference type="GO" id="GO:0003700">
    <property type="term" value="F:DNA-binding transcription factor activity"/>
    <property type="evidence" value="ECO:0007669"/>
    <property type="project" value="TreeGrafter"/>
</dbReference>
<dbReference type="SUPFAM" id="SSF48498">
    <property type="entry name" value="Tetracyclin repressor-like, C-terminal domain"/>
    <property type="match status" value="1"/>
</dbReference>
<dbReference type="EMBL" id="JADKPN010000001">
    <property type="protein sequence ID" value="MBF4761948.1"/>
    <property type="molecule type" value="Genomic_DNA"/>
</dbReference>
<keyword evidence="1" id="KW-0805">Transcription regulation</keyword>
<dbReference type="GO" id="GO:0000976">
    <property type="term" value="F:transcription cis-regulatory region binding"/>
    <property type="evidence" value="ECO:0007669"/>
    <property type="project" value="TreeGrafter"/>
</dbReference>
<dbReference type="SUPFAM" id="SSF46689">
    <property type="entry name" value="Homeodomain-like"/>
    <property type="match status" value="1"/>
</dbReference>
<evidence type="ECO:0000256" key="4">
    <source>
        <dbReference type="PROSITE-ProRule" id="PRU00335"/>
    </source>
</evidence>
<dbReference type="InterPro" id="IPR036271">
    <property type="entry name" value="Tet_transcr_reg_TetR-rel_C_sf"/>
</dbReference>
<keyword evidence="7" id="KW-1185">Reference proteome</keyword>
<dbReference type="RefSeq" id="WP_194705696.1">
    <property type="nucleotide sequence ID" value="NZ_JADKPN010000001.1"/>
</dbReference>
<keyword evidence="2 4" id="KW-0238">DNA-binding</keyword>
<dbReference type="InterPro" id="IPR050109">
    <property type="entry name" value="HTH-type_TetR-like_transc_reg"/>
</dbReference>
<feature type="DNA-binding region" description="H-T-H motif" evidence="4">
    <location>
        <begin position="37"/>
        <end position="56"/>
    </location>
</feature>
<dbReference type="PRINTS" id="PR00455">
    <property type="entry name" value="HTHTETR"/>
</dbReference>
<dbReference type="Gene3D" id="1.10.357.10">
    <property type="entry name" value="Tetracycline Repressor, domain 2"/>
    <property type="match status" value="1"/>
</dbReference>
<evidence type="ECO:0000256" key="3">
    <source>
        <dbReference type="ARBA" id="ARBA00023163"/>
    </source>
</evidence>
<feature type="domain" description="HTH tetR-type" evidence="5">
    <location>
        <begin position="14"/>
        <end position="74"/>
    </location>
</feature>
<proteinExistence type="predicted"/>
<dbReference type="InterPro" id="IPR001647">
    <property type="entry name" value="HTH_TetR"/>
</dbReference>
<evidence type="ECO:0000313" key="6">
    <source>
        <dbReference type="EMBL" id="MBF4761948.1"/>
    </source>
</evidence>
<evidence type="ECO:0000256" key="2">
    <source>
        <dbReference type="ARBA" id="ARBA00023125"/>
    </source>
</evidence>
<dbReference type="InterPro" id="IPR009057">
    <property type="entry name" value="Homeodomain-like_sf"/>
</dbReference>
<dbReference type="Proteomes" id="UP000640489">
    <property type="component" value="Unassembled WGS sequence"/>
</dbReference>
<evidence type="ECO:0000313" key="7">
    <source>
        <dbReference type="Proteomes" id="UP000640489"/>
    </source>
</evidence>
<gene>
    <name evidence="6" type="ORF">ISU07_02310</name>
</gene>
<reference evidence="6" key="1">
    <citation type="submission" date="2020-11" db="EMBL/GenBank/DDBJ databases">
        <title>Nocardioides sp. nov., isolated from Soil of Cynanchum wilfordii Hemsley rhizosphere.</title>
        <authorList>
            <person name="Lee J.-S."/>
            <person name="Suh M.K."/>
            <person name="Kim J.-S."/>
        </authorList>
    </citation>
    <scope>NUCLEOTIDE SEQUENCE</scope>
    <source>
        <strain evidence="6">KCTC 19275</strain>
    </source>
</reference>
<dbReference type="PANTHER" id="PTHR30055">
    <property type="entry name" value="HTH-TYPE TRANSCRIPTIONAL REGULATOR RUTR"/>
    <property type="match status" value="1"/>
</dbReference>
<dbReference type="PANTHER" id="PTHR30055:SF234">
    <property type="entry name" value="HTH-TYPE TRANSCRIPTIONAL REGULATOR BETI"/>
    <property type="match status" value="1"/>
</dbReference>
<accession>A0A930VBK6</accession>
<evidence type="ECO:0000259" key="5">
    <source>
        <dbReference type="PROSITE" id="PS50977"/>
    </source>
</evidence>
<name>A0A930VBK6_9ACTN</name>
<sequence>MTDKARSSVATRRARAQREILDAAWAEMAREGVAALSVREVARSVGIRQQSLTYYFPTKQELLDALFADGFAGLRKRFDRLPPITDPDQGVVDAAVAFVKHLVARPAAYHLMFQGTVPGFEPSEESHAIALTVLGELVGRLAAAGITAAPDLALVRAMMSGLAAEQIANAPRGRLFVDQTERGIRAVLAAIRS</sequence>
<organism evidence="6 7">
    <name type="scientific">Nocardioides islandensis</name>
    <dbReference type="NCBI Taxonomy" id="433663"/>
    <lineage>
        <taxon>Bacteria</taxon>
        <taxon>Bacillati</taxon>
        <taxon>Actinomycetota</taxon>
        <taxon>Actinomycetes</taxon>
        <taxon>Propionibacteriales</taxon>
        <taxon>Nocardioidaceae</taxon>
        <taxon>Nocardioides</taxon>
    </lineage>
</organism>
<comment type="caution">
    <text evidence="6">The sequence shown here is derived from an EMBL/GenBank/DDBJ whole genome shotgun (WGS) entry which is preliminary data.</text>
</comment>
<dbReference type="Pfam" id="PF00440">
    <property type="entry name" value="TetR_N"/>
    <property type="match status" value="1"/>
</dbReference>
<evidence type="ECO:0000256" key="1">
    <source>
        <dbReference type="ARBA" id="ARBA00023015"/>
    </source>
</evidence>
<dbReference type="PROSITE" id="PS50977">
    <property type="entry name" value="HTH_TETR_2"/>
    <property type="match status" value="1"/>
</dbReference>
<keyword evidence="3" id="KW-0804">Transcription</keyword>